<dbReference type="GO" id="GO:0016829">
    <property type="term" value="F:lyase activity"/>
    <property type="evidence" value="ECO:0007669"/>
    <property type="project" value="UniProtKB-KW"/>
</dbReference>
<dbReference type="EMBL" id="RBNI01023169">
    <property type="protein sequence ID" value="RUO96136.1"/>
    <property type="molecule type" value="Genomic_DNA"/>
</dbReference>
<protein>
    <submittedName>
        <fullName evidence="1">Polysaccharide lyase family 14 protein</fullName>
    </submittedName>
</protein>
<dbReference type="PANTHER" id="PTHR40124:SF1">
    <property type="entry name" value="DISAGGREGATASE RELATED REPEAT PROTEIN"/>
    <property type="match status" value="1"/>
</dbReference>
<evidence type="ECO:0000313" key="2">
    <source>
        <dbReference type="Proteomes" id="UP000268093"/>
    </source>
</evidence>
<comment type="caution">
    <text evidence="1">The sequence shown here is derived from an EMBL/GenBank/DDBJ whole genome shotgun (WGS) entry which is preliminary data.</text>
</comment>
<evidence type="ECO:0000313" key="1">
    <source>
        <dbReference type="EMBL" id="RUO96136.1"/>
    </source>
</evidence>
<organism evidence="1 2">
    <name type="scientific">Jimgerdemannia flammicorona</name>
    <dbReference type="NCBI Taxonomy" id="994334"/>
    <lineage>
        <taxon>Eukaryota</taxon>
        <taxon>Fungi</taxon>
        <taxon>Fungi incertae sedis</taxon>
        <taxon>Mucoromycota</taxon>
        <taxon>Mucoromycotina</taxon>
        <taxon>Endogonomycetes</taxon>
        <taxon>Endogonales</taxon>
        <taxon>Endogonaceae</taxon>
        <taxon>Jimgerdemannia</taxon>
    </lineage>
</organism>
<accession>A0A433A0D6</accession>
<keyword evidence="1" id="KW-0456">Lyase</keyword>
<dbReference type="AlphaFoldDB" id="A0A433A0D6"/>
<gene>
    <name evidence="1" type="ORF">BC936DRAFT_142559</name>
</gene>
<dbReference type="PANTHER" id="PTHR40124">
    <property type="match status" value="1"/>
</dbReference>
<dbReference type="InterPro" id="IPR048958">
    <property type="entry name" value="Polysacc_lyase_14"/>
</dbReference>
<sequence length="331" mass="35189">MKAPALATVVVLSILLPMSTADLSTLAEQLSMNQTWSAPQPAGVNADSSLVASSISSDWGVASSSFYGGNSNVQFVQDPFNSTSSVPVLQVFYPQGSYAPSQNKGKRGGGTEFYATPFGNQTFDRALLSYKVGFPADFPWQLGGKLPGIYGGAPGEGCSGGALSNGTNCFSMRMMWREKGAGEAYAYIPSPSDYCQQQDFVCHDKYGLSISRGNVQFTAGTWTAIDLYIQLNRPGSKDGVVSVWVNGYLVINTTNLVYHNTNMVLIQSLMFSTFFGGSSQSYAAPTDTYTYFKDVQFSVGAPMTPSSASPSCVGIAWVFVLTAVVALVLGA</sequence>
<dbReference type="Gene3D" id="2.60.120.200">
    <property type="match status" value="1"/>
</dbReference>
<keyword evidence="2" id="KW-1185">Reference proteome</keyword>
<reference evidence="1 2" key="1">
    <citation type="journal article" date="2018" name="New Phytol.">
        <title>Phylogenomics of Endogonaceae and evolution of mycorrhizas within Mucoromycota.</title>
        <authorList>
            <person name="Chang Y."/>
            <person name="Desiro A."/>
            <person name="Na H."/>
            <person name="Sandor L."/>
            <person name="Lipzen A."/>
            <person name="Clum A."/>
            <person name="Barry K."/>
            <person name="Grigoriev I.V."/>
            <person name="Martin F.M."/>
            <person name="Stajich J.E."/>
            <person name="Smith M.E."/>
            <person name="Bonito G."/>
            <person name="Spatafora J.W."/>
        </authorList>
    </citation>
    <scope>NUCLEOTIDE SEQUENCE [LARGE SCALE GENOMIC DNA]</scope>
    <source>
        <strain evidence="1 2">GMNB39</strain>
    </source>
</reference>
<dbReference type="Pfam" id="PF21294">
    <property type="entry name" value="Polysacc_lyase_14"/>
    <property type="match status" value="1"/>
</dbReference>
<proteinExistence type="predicted"/>
<name>A0A433A0D6_9FUNG</name>
<dbReference type="Proteomes" id="UP000268093">
    <property type="component" value="Unassembled WGS sequence"/>
</dbReference>
<dbReference type="OrthoDB" id="2395160at2759"/>